<keyword evidence="5" id="KW-0391">Immunity</keyword>
<keyword evidence="3" id="KW-0675">Receptor</keyword>
<dbReference type="AlphaFoldDB" id="A0A3B3DEZ7"/>
<dbReference type="STRING" id="30732.ENSOMEP00000028054"/>
<dbReference type="GeneTree" id="ENSGT01070000254448"/>
<evidence type="ECO:0000259" key="6">
    <source>
        <dbReference type="PROSITE" id="PS50835"/>
    </source>
</evidence>
<keyword evidence="2" id="KW-1064">Adaptive immunity</keyword>
<evidence type="ECO:0000256" key="1">
    <source>
        <dbReference type="ARBA" id="ARBA00022729"/>
    </source>
</evidence>
<dbReference type="PROSITE" id="PS50835">
    <property type="entry name" value="IG_LIKE"/>
    <property type="match status" value="1"/>
</dbReference>
<protein>
    <recommendedName>
        <fullName evidence="6">Ig-like domain-containing protein</fullName>
    </recommendedName>
</protein>
<sequence>MLATLHPTEECMWVTVRWQHNKVIQPGGEVIAAEGDSVTLNCTFEIRSDYFFWYRQFPGKAPEFLISHFGTGKLMSNPVPGFSIKVSKGQEQMNLEISSPTVTDSAVYYCAVKPTVTGNNKTLYKNLHGKQYFTTSTRGHHTL</sequence>
<dbReference type="PANTHER" id="PTHR19367:SF18">
    <property type="entry name" value="T CELL RECEPTOR ALPHA VARIABLE 16"/>
    <property type="match status" value="1"/>
</dbReference>
<dbReference type="InterPro" id="IPR007110">
    <property type="entry name" value="Ig-like_dom"/>
</dbReference>
<reference evidence="7" key="1">
    <citation type="submission" date="2025-08" db="UniProtKB">
        <authorList>
            <consortium name="Ensembl"/>
        </authorList>
    </citation>
    <scope>IDENTIFICATION</scope>
</reference>
<accession>A0A3B3DEZ7</accession>
<dbReference type="InterPro" id="IPR051287">
    <property type="entry name" value="TCR_variable_region"/>
</dbReference>
<proteinExistence type="predicted"/>
<dbReference type="PaxDb" id="30732-ENSOMEP00000028054"/>
<dbReference type="Pfam" id="PF07686">
    <property type="entry name" value="V-set"/>
    <property type="match status" value="1"/>
</dbReference>
<evidence type="ECO:0000256" key="4">
    <source>
        <dbReference type="ARBA" id="ARBA00023319"/>
    </source>
</evidence>
<dbReference type="Ensembl" id="ENSOMET00000000392.1">
    <property type="protein sequence ID" value="ENSOMEP00000028054.1"/>
    <property type="gene ID" value="ENSOMEG00000010892.1"/>
</dbReference>
<dbReference type="GO" id="GO:0042101">
    <property type="term" value="C:T cell receptor complex"/>
    <property type="evidence" value="ECO:0007669"/>
    <property type="project" value="UniProtKB-KW"/>
</dbReference>
<dbReference type="InterPro" id="IPR013783">
    <property type="entry name" value="Ig-like_fold"/>
</dbReference>
<dbReference type="GO" id="GO:0002250">
    <property type="term" value="P:adaptive immune response"/>
    <property type="evidence" value="ECO:0007669"/>
    <property type="project" value="UniProtKB-KW"/>
</dbReference>
<reference evidence="7" key="2">
    <citation type="submission" date="2025-09" db="UniProtKB">
        <authorList>
            <consortium name="Ensembl"/>
        </authorList>
    </citation>
    <scope>IDENTIFICATION</scope>
</reference>
<dbReference type="SUPFAM" id="SSF48726">
    <property type="entry name" value="Immunoglobulin"/>
    <property type="match status" value="1"/>
</dbReference>
<keyword evidence="5" id="KW-1279">T cell receptor</keyword>
<dbReference type="PANTHER" id="PTHR19367">
    <property type="entry name" value="T-CELL RECEPTOR ALPHA CHAIN V REGION"/>
    <property type="match status" value="1"/>
</dbReference>
<keyword evidence="4" id="KW-0393">Immunoglobulin domain</keyword>
<dbReference type="InterPro" id="IPR036179">
    <property type="entry name" value="Ig-like_dom_sf"/>
</dbReference>
<name>A0A3B3DEZ7_ORYME</name>
<dbReference type="Gene3D" id="2.60.40.10">
    <property type="entry name" value="Immunoglobulins"/>
    <property type="match status" value="1"/>
</dbReference>
<evidence type="ECO:0000313" key="8">
    <source>
        <dbReference type="Proteomes" id="UP000261560"/>
    </source>
</evidence>
<feature type="domain" description="Ig-like" evidence="6">
    <location>
        <begin position="7"/>
        <end position="124"/>
    </location>
</feature>
<organism evidence="7 8">
    <name type="scientific">Oryzias melastigma</name>
    <name type="common">Marine medaka</name>
    <dbReference type="NCBI Taxonomy" id="30732"/>
    <lineage>
        <taxon>Eukaryota</taxon>
        <taxon>Metazoa</taxon>
        <taxon>Chordata</taxon>
        <taxon>Craniata</taxon>
        <taxon>Vertebrata</taxon>
        <taxon>Euteleostomi</taxon>
        <taxon>Actinopterygii</taxon>
        <taxon>Neopterygii</taxon>
        <taxon>Teleostei</taxon>
        <taxon>Neoteleostei</taxon>
        <taxon>Acanthomorphata</taxon>
        <taxon>Ovalentaria</taxon>
        <taxon>Atherinomorphae</taxon>
        <taxon>Beloniformes</taxon>
        <taxon>Adrianichthyidae</taxon>
        <taxon>Oryziinae</taxon>
        <taxon>Oryzias</taxon>
    </lineage>
</organism>
<evidence type="ECO:0000313" key="7">
    <source>
        <dbReference type="Ensembl" id="ENSOMEP00000028054.1"/>
    </source>
</evidence>
<dbReference type="Proteomes" id="UP000261560">
    <property type="component" value="Unplaced"/>
</dbReference>
<keyword evidence="1" id="KW-0732">Signal</keyword>
<dbReference type="InterPro" id="IPR003599">
    <property type="entry name" value="Ig_sub"/>
</dbReference>
<dbReference type="OMA" id="HPTEECM"/>
<evidence type="ECO:0000256" key="5">
    <source>
        <dbReference type="ARBA" id="ARBA00043266"/>
    </source>
</evidence>
<keyword evidence="8" id="KW-1185">Reference proteome</keyword>
<dbReference type="SMART" id="SM00406">
    <property type="entry name" value="IGv"/>
    <property type="match status" value="1"/>
</dbReference>
<evidence type="ECO:0000256" key="2">
    <source>
        <dbReference type="ARBA" id="ARBA00023130"/>
    </source>
</evidence>
<evidence type="ECO:0000256" key="3">
    <source>
        <dbReference type="ARBA" id="ARBA00023170"/>
    </source>
</evidence>
<dbReference type="InterPro" id="IPR013106">
    <property type="entry name" value="Ig_V-set"/>
</dbReference>
<dbReference type="SMART" id="SM00409">
    <property type="entry name" value="IG"/>
    <property type="match status" value="1"/>
</dbReference>